<accession>A0A542ZCW9</accession>
<keyword evidence="2" id="KW-1185">Reference proteome</keyword>
<evidence type="ECO:0000313" key="1">
    <source>
        <dbReference type="EMBL" id="TQL58194.1"/>
    </source>
</evidence>
<dbReference type="Gene3D" id="1.10.3290.10">
    <property type="entry name" value="Fido-like domain"/>
    <property type="match status" value="1"/>
</dbReference>
<dbReference type="InterPro" id="IPR036597">
    <property type="entry name" value="Fido-like_dom_sf"/>
</dbReference>
<proteinExistence type="predicted"/>
<dbReference type="AlphaFoldDB" id="A0A542ZCW9"/>
<reference evidence="1 2" key="1">
    <citation type="submission" date="2019-06" db="EMBL/GenBank/DDBJ databases">
        <title>Sequencing the genomes of 1000 actinobacteria strains.</title>
        <authorList>
            <person name="Klenk H.-P."/>
        </authorList>
    </citation>
    <scope>NUCLEOTIDE SEQUENCE [LARGE SCALE GENOMIC DNA]</scope>
    <source>
        <strain evidence="1 2">DSM 8251</strain>
    </source>
</reference>
<dbReference type="RefSeq" id="WP_142094010.1">
    <property type="nucleotide sequence ID" value="NZ_BAAAMD010000002.1"/>
</dbReference>
<dbReference type="Proteomes" id="UP000316196">
    <property type="component" value="Unassembled WGS sequence"/>
</dbReference>
<sequence>MSTTHDPLADLAAMEGVPSAVTAARDAADAVLRDRGMRQVPAEQSAKALLAGARDSATLALQDPSTGETIHESDDVRRAVEAGSVRMSTQLIDLAADIRSQPSRVIARAHTIVAKGLVDVGRIDADGLGQVRPDCRERVSGVSELLSMPTTASPVVVGAIAHAEIMATQPFELVSGIVARAVDHMVLIQAGIDPRAVLLPETAHLVAGRAYHRALAEYSTGTADGVRAWIIHCCDALTHGAEQSPMGAAPRFRDDKV</sequence>
<protein>
    <recommendedName>
        <fullName evidence="3">Fido domain-containing protein</fullName>
    </recommendedName>
</protein>
<evidence type="ECO:0008006" key="3">
    <source>
        <dbReference type="Google" id="ProtNLM"/>
    </source>
</evidence>
<organism evidence="1 2">
    <name type="scientific">Propioniferax innocua</name>
    <dbReference type="NCBI Taxonomy" id="1753"/>
    <lineage>
        <taxon>Bacteria</taxon>
        <taxon>Bacillati</taxon>
        <taxon>Actinomycetota</taxon>
        <taxon>Actinomycetes</taxon>
        <taxon>Propionibacteriales</taxon>
        <taxon>Propionibacteriaceae</taxon>
        <taxon>Propioniferax</taxon>
    </lineage>
</organism>
<name>A0A542ZCW9_9ACTN</name>
<gene>
    <name evidence="1" type="ORF">FB460_2048</name>
</gene>
<comment type="caution">
    <text evidence="1">The sequence shown here is derived from an EMBL/GenBank/DDBJ whole genome shotgun (WGS) entry which is preliminary data.</text>
</comment>
<dbReference type="OrthoDB" id="5241763at2"/>
<dbReference type="EMBL" id="VFOR01000002">
    <property type="protein sequence ID" value="TQL58194.1"/>
    <property type="molecule type" value="Genomic_DNA"/>
</dbReference>
<evidence type="ECO:0000313" key="2">
    <source>
        <dbReference type="Proteomes" id="UP000316196"/>
    </source>
</evidence>